<protein>
    <recommendedName>
        <fullName evidence="1">Sulfatase-modifying factor enzyme-like domain-containing protein</fullName>
    </recommendedName>
</protein>
<dbReference type="Pfam" id="PF03781">
    <property type="entry name" value="FGE-sulfatase"/>
    <property type="match status" value="1"/>
</dbReference>
<proteinExistence type="predicted"/>
<gene>
    <name evidence="2" type="ORF">DCF19_07495</name>
</gene>
<dbReference type="Gene3D" id="3.90.1580.10">
    <property type="entry name" value="paralog of FGE (formylglycine-generating enzyme)"/>
    <property type="match status" value="1"/>
</dbReference>
<dbReference type="SUPFAM" id="SSF56436">
    <property type="entry name" value="C-type lectin-like"/>
    <property type="match status" value="1"/>
</dbReference>
<comment type="caution">
    <text evidence="2">The sequence shown here is derived from an EMBL/GenBank/DDBJ whole genome shotgun (WGS) entry which is preliminary data.</text>
</comment>
<dbReference type="AlphaFoldDB" id="A0A2W4WBI2"/>
<dbReference type="GO" id="GO:0120147">
    <property type="term" value="F:formylglycine-generating oxidase activity"/>
    <property type="evidence" value="ECO:0007669"/>
    <property type="project" value="TreeGrafter"/>
</dbReference>
<organism evidence="2 3">
    <name type="scientific">Pseudanabaena frigida</name>
    <dbReference type="NCBI Taxonomy" id="945775"/>
    <lineage>
        <taxon>Bacteria</taxon>
        <taxon>Bacillati</taxon>
        <taxon>Cyanobacteriota</taxon>
        <taxon>Cyanophyceae</taxon>
        <taxon>Pseudanabaenales</taxon>
        <taxon>Pseudanabaenaceae</taxon>
        <taxon>Pseudanabaena</taxon>
    </lineage>
</organism>
<accession>A0A2W4WBI2</accession>
<evidence type="ECO:0000313" key="2">
    <source>
        <dbReference type="EMBL" id="PZO42423.1"/>
    </source>
</evidence>
<name>A0A2W4WBI2_9CYAN</name>
<reference evidence="2 3" key="1">
    <citation type="submission" date="2018-04" db="EMBL/GenBank/DDBJ databases">
        <authorList>
            <person name="Go L.Y."/>
            <person name="Mitchell J.A."/>
        </authorList>
    </citation>
    <scope>NUCLEOTIDE SEQUENCE [LARGE SCALE GENOMIC DNA]</scope>
    <source>
        <strain evidence="2">ULC066bin1</strain>
    </source>
</reference>
<dbReference type="Proteomes" id="UP000249467">
    <property type="component" value="Unassembled WGS sequence"/>
</dbReference>
<dbReference type="InterPro" id="IPR042095">
    <property type="entry name" value="SUMF_sf"/>
</dbReference>
<evidence type="ECO:0000259" key="1">
    <source>
        <dbReference type="Pfam" id="PF03781"/>
    </source>
</evidence>
<evidence type="ECO:0000313" key="3">
    <source>
        <dbReference type="Proteomes" id="UP000249467"/>
    </source>
</evidence>
<dbReference type="InterPro" id="IPR016187">
    <property type="entry name" value="CTDL_fold"/>
</dbReference>
<dbReference type="InterPro" id="IPR005532">
    <property type="entry name" value="SUMF_dom"/>
</dbReference>
<feature type="domain" description="Sulfatase-modifying factor enzyme-like" evidence="1">
    <location>
        <begin position="238"/>
        <end position="457"/>
    </location>
</feature>
<reference evidence="2 3" key="2">
    <citation type="submission" date="2018-06" db="EMBL/GenBank/DDBJ databases">
        <title>Metagenomic assembly of (sub)arctic Cyanobacteria and their associated microbiome from non-axenic cultures.</title>
        <authorList>
            <person name="Baurain D."/>
        </authorList>
    </citation>
    <scope>NUCLEOTIDE SEQUENCE [LARGE SCALE GENOMIC DNA]</scope>
    <source>
        <strain evidence="2">ULC066bin1</strain>
    </source>
</reference>
<sequence>MEKSQNSSRPNYNFLMDLDSILSKRYHIQQCLGSEQVGAIALSIYLAENLELPVTPKPLCVIYCWQVAEQLEHEFDHRAIATKLYEIGQNYTLAPKVQAFFNEDGYYCLVREYLEGYGYLEEFNKEFSQITHDLSLSDNAEKEPKKSDVSTLKALPIMQSLAKSIVRIPITLNRRQLLINTGSAIAGFTFALFLEKLKPQPQPLVIVESPKVPEPPRDPIKRGDKAFRDNLGNNIYMEMVRIPSGKFAIGSPSNEAGRRENESPISEISVPAFYMAKFAVTQEQWVAIMGSNPSMFRENLQAPVENVSWNEAQDFCRKLAARSQHLYRLPSESEWEYTCRAGTNTAYHFGDSPALLADYAWFADNANKRSHPIGQKVPNPWGLYEMHGGVWEWCEDVWHDNFNGAPADGSAWVSDGYTSRRVRKGGSWSNEARLCRAASREWHWQSDRYNDIGFRVAISAN</sequence>
<dbReference type="InterPro" id="IPR051043">
    <property type="entry name" value="Sulfatase_Mod_Factor_Kinase"/>
</dbReference>
<dbReference type="PANTHER" id="PTHR23150">
    <property type="entry name" value="SULFATASE MODIFYING FACTOR 1, 2"/>
    <property type="match status" value="1"/>
</dbReference>
<dbReference type="EMBL" id="QBML01000007">
    <property type="protein sequence ID" value="PZO42423.1"/>
    <property type="molecule type" value="Genomic_DNA"/>
</dbReference>
<dbReference type="PANTHER" id="PTHR23150:SF19">
    <property type="entry name" value="FORMYLGLYCINE-GENERATING ENZYME"/>
    <property type="match status" value="1"/>
</dbReference>